<dbReference type="Pfam" id="PF08028">
    <property type="entry name" value="Acyl-CoA_dh_2"/>
    <property type="match status" value="1"/>
</dbReference>
<evidence type="ECO:0000256" key="2">
    <source>
        <dbReference type="SAM" id="Coils"/>
    </source>
</evidence>
<evidence type="ECO:0000313" key="5">
    <source>
        <dbReference type="EMBL" id="MDF0752577.1"/>
    </source>
</evidence>
<comment type="caution">
    <text evidence="5">The sequence shown here is derived from an EMBL/GenBank/DDBJ whole genome shotgun (WGS) entry which is preliminary data.</text>
</comment>
<proteinExistence type="predicted"/>
<evidence type="ECO:0000313" key="6">
    <source>
        <dbReference type="Proteomes" id="UP001143391"/>
    </source>
</evidence>
<evidence type="ECO:0000256" key="1">
    <source>
        <dbReference type="ARBA" id="ARBA00023002"/>
    </source>
</evidence>
<dbReference type="Gene3D" id="1.10.540.10">
    <property type="entry name" value="Acyl-CoA dehydrogenase/oxidase, N-terminal domain"/>
    <property type="match status" value="1"/>
</dbReference>
<feature type="domain" description="Acyl-CoA dehydrogenase/oxidase N-terminal" evidence="3">
    <location>
        <begin position="30"/>
        <end position="113"/>
    </location>
</feature>
<dbReference type="PIRSF" id="PIRSF016578">
    <property type="entry name" value="HsaA"/>
    <property type="match status" value="1"/>
</dbReference>
<reference evidence="5" key="1">
    <citation type="submission" date="2022-07" db="EMBL/GenBank/DDBJ databases">
        <title>Marinobacter iranensis a new bacterium isolate from a hipersaline lake in Iran.</title>
        <authorList>
            <person name="Mohammad A.M.A."/>
            <person name="Cristina S.-P."/>
            <person name="Antonio V."/>
        </authorList>
    </citation>
    <scope>NUCLEOTIDE SEQUENCE</scope>
    <source>
        <strain evidence="5">71-i</strain>
    </source>
</reference>
<dbReference type="PANTHER" id="PTHR43884">
    <property type="entry name" value="ACYL-COA DEHYDROGENASE"/>
    <property type="match status" value="1"/>
</dbReference>
<evidence type="ECO:0000259" key="4">
    <source>
        <dbReference type="Pfam" id="PF08028"/>
    </source>
</evidence>
<dbReference type="EMBL" id="JANCMW010000018">
    <property type="protein sequence ID" value="MDF0752577.1"/>
    <property type="molecule type" value="Genomic_DNA"/>
</dbReference>
<evidence type="ECO:0000259" key="3">
    <source>
        <dbReference type="Pfam" id="PF02771"/>
    </source>
</evidence>
<dbReference type="Proteomes" id="UP001143391">
    <property type="component" value="Unassembled WGS sequence"/>
</dbReference>
<dbReference type="Gene3D" id="1.20.140.10">
    <property type="entry name" value="Butyryl-CoA Dehydrogenase, subunit A, domain 3"/>
    <property type="match status" value="1"/>
</dbReference>
<dbReference type="RefSeq" id="WP_275710031.1">
    <property type="nucleotide sequence ID" value="NZ_JANCMW010000018.1"/>
</dbReference>
<dbReference type="SUPFAM" id="SSF47203">
    <property type="entry name" value="Acyl-CoA dehydrogenase C-terminal domain-like"/>
    <property type="match status" value="1"/>
</dbReference>
<dbReference type="Pfam" id="PF02771">
    <property type="entry name" value="Acyl-CoA_dh_N"/>
    <property type="match status" value="1"/>
</dbReference>
<name>A0ABT5YG55_9GAMM</name>
<keyword evidence="2" id="KW-0175">Coiled coil</keyword>
<dbReference type="InterPro" id="IPR013107">
    <property type="entry name" value="Acyl-CoA_DH_C"/>
</dbReference>
<dbReference type="InterPro" id="IPR037069">
    <property type="entry name" value="AcylCoA_DH/ox_N_sf"/>
</dbReference>
<gene>
    <name evidence="5" type="ORF">NLU14_20320</name>
</gene>
<feature type="coiled-coil region" evidence="2">
    <location>
        <begin position="28"/>
        <end position="55"/>
    </location>
</feature>
<dbReference type="InterPro" id="IPR036250">
    <property type="entry name" value="AcylCo_DH-like_C"/>
</dbReference>
<dbReference type="InterPro" id="IPR046373">
    <property type="entry name" value="Acyl-CoA_Oxase/DH_mid-dom_sf"/>
</dbReference>
<dbReference type="SUPFAM" id="SSF56645">
    <property type="entry name" value="Acyl-CoA dehydrogenase NM domain-like"/>
    <property type="match status" value="1"/>
</dbReference>
<protein>
    <submittedName>
        <fullName evidence="5">Acyl-CoA dehydrogenase family protein</fullName>
    </submittedName>
</protein>
<dbReference type="InterPro" id="IPR013786">
    <property type="entry name" value="AcylCoA_DH/ox_N"/>
</dbReference>
<dbReference type="InterPro" id="IPR009100">
    <property type="entry name" value="AcylCoA_DH/oxidase_NM_dom_sf"/>
</dbReference>
<keyword evidence="6" id="KW-1185">Reference proteome</keyword>
<feature type="domain" description="Acyl-CoA dehydrogenase C-terminal" evidence="4">
    <location>
        <begin position="248"/>
        <end position="379"/>
    </location>
</feature>
<organism evidence="5 6">
    <name type="scientific">Marinobacter iranensis</name>
    <dbReference type="NCBI Taxonomy" id="2962607"/>
    <lineage>
        <taxon>Bacteria</taxon>
        <taxon>Pseudomonadati</taxon>
        <taxon>Pseudomonadota</taxon>
        <taxon>Gammaproteobacteria</taxon>
        <taxon>Pseudomonadales</taxon>
        <taxon>Marinobacteraceae</taxon>
        <taxon>Marinobacter</taxon>
    </lineage>
</organism>
<keyword evidence="1" id="KW-0560">Oxidoreductase</keyword>
<dbReference type="PANTHER" id="PTHR43884:SF12">
    <property type="entry name" value="ISOVALERYL-COA DEHYDROGENASE, MITOCHONDRIAL-RELATED"/>
    <property type="match status" value="1"/>
</dbReference>
<accession>A0ABT5YG55</accession>
<sequence>MNIASNIAFNKASNPSIEELKNALKPIIKTLSDNARDSEANRRANEENIRQLQEAGAFKLMVPKRYGGYEGSIRSHLEVTSLLAEGCGGTAWVTALTNVCAWLTGLFGEQAQNDIFGADPDARVAGVFAPSPETERVDGGLKISGKWYASSGILHADWALVGVLEFNSKQEVAGHYMALVPKDQFDIDDTWFTSGMRGSGSNCIVINDVVVPNHRLLDMNQALNSEYATEFKDEIAYQKPLMPIAALVLVGAQLGLGRAALQHVIEKAPNRGIAYTNFQNQSESSVFQAQVAEAALKIHTAELLAFNAADEIDDCGERGEKMDYLSRARIRAVTGEVARNVTEAIDILLSAHGAGSFAEFNPMQRFWRDANAAARHAIVLPAVGKEVYGEALLGATRKVTNLV</sequence>
<dbReference type="Gene3D" id="2.40.110.10">
    <property type="entry name" value="Butyryl-CoA Dehydrogenase, subunit A, domain 2"/>
    <property type="match status" value="1"/>
</dbReference>